<dbReference type="AlphaFoldDB" id="A0A0U2VY24"/>
<dbReference type="GO" id="GO:0005737">
    <property type="term" value="C:cytoplasm"/>
    <property type="evidence" value="ECO:0007669"/>
    <property type="project" value="TreeGrafter"/>
</dbReference>
<name>A0A0U2VY24_9BACT</name>
<organism evidence="3">
    <name type="scientific">uncultured bacterium EIL20A02</name>
    <dbReference type="NCBI Taxonomy" id="1768200"/>
    <lineage>
        <taxon>Bacteria</taxon>
        <taxon>environmental samples</taxon>
    </lineage>
</organism>
<evidence type="ECO:0000259" key="2">
    <source>
        <dbReference type="Pfam" id="PF04909"/>
    </source>
</evidence>
<protein>
    <recommendedName>
        <fullName evidence="2">Amidohydrolase-related domain-containing protein</fullName>
    </recommendedName>
</protein>
<dbReference type="SUPFAM" id="SSF51556">
    <property type="entry name" value="Metallo-dependent hydrolases"/>
    <property type="match status" value="1"/>
</dbReference>
<proteinExistence type="predicted"/>
<dbReference type="GO" id="GO:0016831">
    <property type="term" value="F:carboxy-lyase activity"/>
    <property type="evidence" value="ECO:0007669"/>
    <property type="project" value="InterPro"/>
</dbReference>
<accession>A0A0U2VY24</accession>
<dbReference type="InterPro" id="IPR032466">
    <property type="entry name" value="Metal_Hydrolase"/>
</dbReference>
<keyword evidence="1" id="KW-0456">Lyase</keyword>
<dbReference type="PANTHER" id="PTHR21240">
    <property type="entry name" value="2-AMINO-3-CARBOXYLMUCONATE-6-SEMIALDEHYDE DECARBOXYLASE"/>
    <property type="match status" value="1"/>
</dbReference>
<reference evidence="3" key="1">
    <citation type="journal article" date="2016" name="ISME J.">
        <title>Functional metagenomic screen reveals new and diverse microbial rhodopsins.</title>
        <authorList>
            <person name="Pushkarev A."/>
            <person name="Beja O."/>
        </authorList>
    </citation>
    <scope>NUCLEOTIDE SEQUENCE</scope>
</reference>
<dbReference type="InterPro" id="IPR032465">
    <property type="entry name" value="ACMSD"/>
</dbReference>
<evidence type="ECO:0000256" key="1">
    <source>
        <dbReference type="ARBA" id="ARBA00023239"/>
    </source>
</evidence>
<dbReference type="Gene3D" id="3.20.20.140">
    <property type="entry name" value="Metal-dependent hydrolases"/>
    <property type="match status" value="1"/>
</dbReference>
<dbReference type="GO" id="GO:0016787">
    <property type="term" value="F:hydrolase activity"/>
    <property type="evidence" value="ECO:0007669"/>
    <property type="project" value="InterPro"/>
</dbReference>
<feature type="domain" description="Amidohydrolase-related" evidence="2">
    <location>
        <begin position="3"/>
        <end position="313"/>
    </location>
</feature>
<dbReference type="Pfam" id="PF04909">
    <property type="entry name" value="Amidohydro_2"/>
    <property type="match status" value="1"/>
</dbReference>
<dbReference type="EMBL" id="KT201091">
    <property type="protein sequence ID" value="ALS56239.1"/>
    <property type="molecule type" value="Genomic_DNA"/>
</dbReference>
<dbReference type="GO" id="GO:0019748">
    <property type="term" value="P:secondary metabolic process"/>
    <property type="evidence" value="ECO:0007669"/>
    <property type="project" value="TreeGrafter"/>
</dbReference>
<dbReference type="InterPro" id="IPR006680">
    <property type="entry name" value="Amidohydro-rel"/>
</dbReference>
<dbReference type="PANTHER" id="PTHR21240:SF28">
    <property type="entry name" value="ISO-OROTATE DECARBOXYLASE (EUROFUNG)"/>
    <property type="match status" value="1"/>
</dbReference>
<sequence>MIIDSHAHFVPPRLLDAIRDMNSQFPSIELIKGGENSFGFSFAGHKSTRPVSKLLSDTDGRLDWMNTNGIDIQVIGGWLDMFGYEIPADEGQRWSKLINHHLKEFCAENPRFLPLASLPMQDGKAAAKVLEFAHSSGFRGAMIGTQPKGKGGTLDDPDLQPFWESAHRNGSILFIHPMFDSGDERVNDFGMNNAIGRITDTLIAISRIIYSGHVETYHNAKIVIGIGGSALPFVIGRMMRNYELHKDQLADPSKALSLLYYDTLVHDPSALELLIKMVSVNRIMLGSDMPFPIGDPLPRNILDHVQLTTTERSMLETHVAKALFDL</sequence>
<evidence type="ECO:0000313" key="3">
    <source>
        <dbReference type="EMBL" id="ALS56239.1"/>
    </source>
</evidence>